<sequence>MMGITTIEEQIASLTKMVEEMAKHIQREEESLSYMTEKILHHEHQTQATEASLRATPHQEAPSSSKEVQEKPLIPPHQASSVSYGPTMKVVKTPCISADGTIPAAQLREFILGAIKDTQDEAVPSYFCVKPYSSRIDRLKMPQGYQPPKFQQFDDVGNPKQYIAYFIETSSAISLCIRGM</sequence>
<gene>
    <name evidence="2" type="ORF">LIER_17353</name>
</gene>
<comment type="caution">
    <text evidence="2">The sequence shown here is derived from an EMBL/GenBank/DDBJ whole genome shotgun (WGS) entry which is preliminary data.</text>
</comment>
<organism evidence="2 3">
    <name type="scientific">Lithospermum erythrorhizon</name>
    <name type="common">Purple gromwell</name>
    <name type="synonym">Lithospermum officinale var. erythrorhizon</name>
    <dbReference type="NCBI Taxonomy" id="34254"/>
    <lineage>
        <taxon>Eukaryota</taxon>
        <taxon>Viridiplantae</taxon>
        <taxon>Streptophyta</taxon>
        <taxon>Embryophyta</taxon>
        <taxon>Tracheophyta</taxon>
        <taxon>Spermatophyta</taxon>
        <taxon>Magnoliopsida</taxon>
        <taxon>eudicotyledons</taxon>
        <taxon>Gunneridae</taxon>
        <taxon>Pentapetalae</taxon>
        <taxon>asterids</taxon>
        <taxon>lamiids</taxon>
        <taxon>Boraginales</taxon>
        <taxon>Boraginaceae</taxon>
        <taxon>Boraginoideae</taxon>
        <taxon>Lithospermeae</taxon>
        <taxon>Lithospermum</taxon>
    </lineage>
</organism>
<keyword evidence="3" id="KW-1185">Reference proteome</keyword>
<reference evidence="2 3" key="1">
    <citation type="submission" date="2024-01" db="EMBL/GenBank/DDBJ databases">
        <title>The complete chloroplast genome sequence of Lithospermum erythrorhizon: insights into the phylogenetic relationship among Boraginaceae species and the maternal lineages of purple gromwells.</title>
        <authorList>
            <person name="Okada T."/>
            <person name="Watanabe K."/>
        </authorList>
    </citation>
    <scope>NUCLEOTIDE SEQUENCE [LARGE SCALE GENOMIC DNA]</scope>
</reference>
<evidence type="ECO:0000313" key="2">
    <source>
        <dbReference type="EMBL" id="GAA0160911.1"/>
    </source>
</evidence>
<feature type="region of interest" description="Disordered" evidence="1">
    <location>
        <begin position="43"/>
        <end position="79"/>
    </location>
</feature>
<accession>A0AAV3QDA4</accession>
<dbReference type="EMBL" id="BAABME010004026">
    <property type="protein sequence ID" value="GAA0160911.1"/>
    <property type="molecule type" value="Genomic_DNA"/>
</dbReference>
<evidence type="ECO:0000256" key="1">
    <source>
        <dbReference type="SAM" id="MobiDB-lite"/>
    </source>
</evidence>
<dbReference type="Proteomes" id="UP001454036">
    <property type="component" value="Unassembled WGS sequence"/>
</dbReference>
<protein>
    <recommendedName>
        <fullName evidence="4">Ty3-gypsy retrotransposon protein</fullName>
    </recommendedName>
</protein>
<name>A0AAV3QDA4_LITER</name>
<evidence type="ECO:0000313" key="3">
    <source>
        <dbReference type="Proteomes" id="UP001454036"/>
    </source>
</evidence>
<dbReference type="PANTHER" id="PTHR33437:SF2">
    <property type="entry name" value="OS06G0361200 PROTEIN"/>
    <property type="match status" value="1"/>
</dbReference>
<evidence type="ECO:0008006" key="4">
    <source>
        <dbReference type="Google" id="ProtNLM"/>
    </source>
</evidence>
<dbReference type="AlphaFoldDB" id="A0AAV3QDA4"/>
<dbReference type="PANTHER" id="PTHR33437">
    <property type="entry name" value="OS06G0361200 PROTEIN"/>
    <property type="match status" value="1"/>
</dbReference>
<proteinExistence type="predicted"/>